<dbReference type="InterPro" id="IPR006311">
    <property type="entry name" value="TAT_signal"/>
</dbReference>
<name>A0A4V2F4F2_9ACTN</name>
<sequence>MLKPRRRTLLGAAGLVLLALVAVGAVLGLQLRSSASAARDDLVQARTELEQARSRALDGDTTGASTAVAAAARHTADARQRTAGTAWSLAAHLPVVGSSVTTARVISVAADDLSRQVLTPLVAASAGIDPRRLRQGDRIDVAPLQQVGPRITAALGAARTVQAALHRTPDDARLGAVRDARTQLLGSVDQLVATLRGIDGAAAVLPSALGADGLRRWLVALQTPVEARGTGGLLGAAAVVEVDHGRIHLARVVMNDGMDVPDDSPVDIGAPADYRALWAAWTPQSAGINSGVSPHFPYAAATWAALYQRLYHQHVDGVLALDPEVFQYVLQAVGTPVTLGDGRVVRPEQAADFVLRDQYALYPRLAVRDARIRELVVTGFRSVLAGGGDTGALVSALRRALDEHRLLAGMPGDPAVDRRLQGMAIGGALPSSAAPGLGLVVNDAGGSKLDYYTGRALRWSRDCSAGSPSAVVQLELSSSAPRSGLPAYVTSRVDPGRHPLGQQRAFVSFYLPQGSRVTGASVGGQQVAAQLGSERGWVVASVVVLVDAGARVPVRLQVQGALAAQRPRVWAQPLVQPLSVSTGDAPCTKSS</sequence>
<comment type="caution">
    <text evidence="1">The sequence shown here is derived from an EMBL/GenBank/DDBJ whole genome shotgun (WGS) entry which is preliminary data.</text>
</comment>
<evidence type="ECO:0000313" key="1">
    <source>
        <dbReference type="EMBL" id="RZS87397.1"/>
    </source>
</evidence>
<gene>
    <name evidence="1" type="ORF">EV189_2826</name>
</gene>
<accession>A0A4V2F4F2</accession>
<dbReference type="PROSITE" id="PS51318">
    <property type="entry name" value="TAT"/>
    <property type="match status" value="1"/>
</dbReference>
<dbReference type="OrthoDB" id="3203519at2"/>
<protein>
    <submittedName>
        <fullName evidence="1">Uncharacterized protein DUF4012</fullName>
    </submittedName>
</protein>
<proteinExistence type="predicted"/>
<dbReference type="AlphaFoldDB" id="A0A4V2F4F2"/>
<organism evidence="1 2">
    <name type="scientific">Motilibacter rhizosphaerae</name>
    <dbReference type="NCBI Taxonomy" id="598652"/>
    <lineage>
        <taxon>Bacteria</taxon>
        <taxon>Bacillati</taxon>
        <taxon>Actinomycetota</taxon>
        <taxon>Actinomycetes</taxon>
        <taxon>Motilibacterales</taxon>
        <taxon>Motilibacteraceae</taxon>
        <taxon>Motilibacter</taxon>
    </lineage>
</organism>
<dbReference type="Pfam" id="PF13196">
    <property type="entry name" value="DUF4012"/>
    <property type="match status" value="1"/>
</dbReference>
<dbReference type="Proteomes" id="UP000293638">
    <property type="component" value="Unassembled WGS sequence"/>
</dbReference>
<dbReference type="InterPro" id="IPR025101">
    <property type="entry name" value="DUF4012"/>
</dbReference>
<reference evidence="1 2" key="1">
    <citation type="submission" date="2019-02" db="EMBL/GenBank/DDBJ databases">
        <title>Genomic Encyclopedia of Type Strains, Phase IV (KMG-IV): sequencing the most valuable type-strain genomes for metagenomic binning, comparative biology and taxonomic classification.</title>
        <authorList>
            <person name="Goeker M."/>
        </authorList>
    </citation>
    <scope>NUCLEOTIDE SEQUENCE [LARGE SCALE GENOMIC DNA]</scope>
    <source>
        <strain evidence="1 2">DSM 45622</strain>
    </source>
</reference>
<dbReference type="RefSeq" id="WP_130493524.1">
    <property type="nucleotide sequence ID" value="NZ_SGXD01000003.1"/>
</dbReference>
<dbReference type="EMBL" id="SGXD01000003">
    <property type="protein sequence ID" value="RZS87397.1"/>
    <property type="molecule type" value="Genomic_DNA"/>
</dbReference>
<evidence type="ECO:0000313" key="2">
    <source>
        <dbReference type="Proteomes" id="UP000293638"/>
    </source>
</evidence>
<keyword evidence="2" id="KW-1185">Reference proteome</keyword>